<dbReference type="InterPro" id="IPR006439">
    <property type="entry name" value="HAD-SF_hydro_IA"/>
</dbReference>
<gene>
    <name evidence="1" type="ORF">GA0074692_1388</name>
</gene>
<dbReference type="PANTHER" id="PTHR18901:SF38">
    <property type="entry name" value="PSEUDOURIDINE-5'-PHOSPHATASE"/>
    <property type="match status" value="1"/>
</dbReference>
<dbReference type="SFLD" id="SFLDS00003">
    <property type="entry name" value="Haloacid_Dehalogenase"/>
    <property type="match status" value="1"/>
</dbReference>
<dbReference type="CDD" id="cd07505">
    <property type="entry name" value="HAD_BPGM-like"/>
    <property type="match status" value="1"/>
</dbReference>
<reference evidence="2" key="1">
    <citation type="submission" date="2016-06" db="EMBL/GenBank/DDBJ databases">
        <authorList>
            <person name="Varghese N."/>
            <person name="Submissions Spin"/>
        </authorList>
    </citation>
    <scope>NUCLEOTIDE SEQUENCE [LARGE SCALE GENOMIC DNA]</scope>
    <source>
        <strain evidence="2">DSM 43817</strain>
    </source>
</reference>
<dbReference type="PRINTS" id="PR00413">
    <property type="entry name" value="HADHALOGNASE"/>
</dbReference>
<dbReference type="NCBIfam" id="TIGR01509">
    <property type="entry name" value="HAD-SF-IA-v3"/>
    <property type="match status" value="1"/>
</dbReference>
<dbReference type="SFLD" id="SFLDG01129">
    <property type="entry name" value="C1.5:_HAD__Beta-PGM__Phosphata"/>
    <property type="match status" value="1"/>
</dbReference>
<organism evidence="1 2">
    <name type="scientific">Micromonospora pallida</name>
    <dbReference type="NCBI Taxonomy" id="145854"/>
    <lineage>
        <taxon>Bacteria</taxon>
        <taxon>Bacillati</taxon>
        <taxon>Actinomycetota</taxon>
        <taxon>Actinomycetes</taxon>
        <taxon>Micromonosporales</taxon>
        <taxon>Micromonosporaceae</taxon>
        <taxon>Micromonospora</taxon>
    </lineage>
</organism>
<dbReference type="STRING" id="145854.GA0074692_1388"/>
<keyword evidence="2" id="KW-1185">Reference proteome</keyword>
<dbReference type="EMBL" id="FMHW01000002">
    <property type="protein sequence ID" value="SCL22405.1"/>
    <property type="molecule type" value="Genomic_DNA"/>
</dbReference>
<dbReference type="Proteomes" id="UP000198959">
    <property type="component" value="Unassembled WGS sequence"/>
</dbReference>
<dbReference type="FunFam" id="3.40.50.1000:FF:000162">
    <property type="entry name" value="HAD-like protein"/>
    <property type="match status" value="1"/>
</dbReference>
<dbReference type="InterPro" id="IPR023214">
    <property type="entry name" value="HAD_sf"/>
</dbReference>
<dbReference type="SUPFAM" id="SSF56784">
    <property type="entry name" value="HAD-like"/>
    <property type="match status" value="1"/>
</dbReference>
<sequence>MAGGAARIAGTAAPWEDPLSSPHPAAVLFDMDGTLVDSEKLWDIALHELAVEYGGKLSERTRLAMVGSSMAASMAMLHADLGQPWRDPEVSAAWINDRIVGLFRTGLRWRPGASDLLRAVRAAGLPTALVTSSGRRLVEIALDTLGRDNFDVVVCGDEVVAAKPHPEPYLTAARLLGVPIDRCVAIEDSPTGVASALAAGAAVLAVPLEVPVEVVDGVHLRESLTAVDLAVLAALLHPPAAPPAG</sequence>
<name>A0A1C6RYX6_9ACTN</name>
<evidence type="ECO:0000313" key="1">
    <source>
        <dbReference type="EMBL" id="SCL22405.1"/>
    </source>
</evidence>
<protein>
    <submittedName>
        <fullName evidence="1">Haloacid dehalogenase superfamily, subfamily IA, variant 3 with third motif having DD or ED</fullName>
    </submittedName>
</protein>
<dbReference type="PANTHER" id="PTHR18901">
    <property type="entry name" value="2-DEOXYGLUCOSE-6-PHOSPHATE PHOSPHATASE 2"/>
    <property type="match status" value="1"/>
</dbReference>
<dbReference type="Gene3D" id="3.40.50.1000">
    <property type="entry name" value="HAD superfamily/HAD-like"/>
    <property type="match status" value="1"/>
</dbReference>
<dbReference type="Gene3D" id="1.10.150.240">
    <property type="entry name" value="Putative phosphatase, domain 2"/>
    <property type="match status" value="1"/>
</dbReference>
<evidence type="ECO:0000313" key="2">
    <source>
        <dbReference type="Proteomes" id="UP000198959"/>
    </source>
</evidence>
<dbReference type="AlphaFoldDB" id="A0A1C6RYX6"/>
<dbReference type="InterPro" id="IPR036412">
    <property type="entry name" value="HAD-like_sf"/>
</dbReference>
<dbReference type="Pfam" id="PF00702">
    <property type="entry name" value="Hydrolase"/>
    <property type="match status" value="1"/>
</dbReference>
<accession>A0A1C6RYX6</accession>
<dbReference type="InterPro" id="IPR023198">
    <property type="entry name" value="PGP-like_dom2"/>
</dbReference>
<proteinExistence type="predicted"/>